<keyword evidence="8" id="KW-0067">ATP-binding</keyword>
<dbReference type="AlphaFoldDB" id="A0A0K6G8A6"/>
<accession>A0A0K6G8A6</accession>
<dbReference type="Proteomes" id="UP000044841">
    <property type="component" value="Unassembled WGS sequence"/>
</dbReference>
<dbReference type="HAMAP" id="MF_00158">
    <property type="entry name" value="PanC"/>
    <property type="match status" value="1"/>
</dbReference>
<dbReference type="UniPathway" id="UPA00028">
    <property type="reaction ID" value="UER00005"/>
</dbReference>
<comment type="pathway">
    <text evidence="1">Cofactor biosynthesis; (R)-pantothenate biosynthesis; (R)-pantothenate from (R)-pantoate and beta-alanine: step 1/1.</text>
</comment>
<evidence type="ECO:0000256" key="8">
    <source>
        <dbReference type="ARBA" id="ARBA00022840"/>
    </source>
</evidence>
<protein>
    <recommendedName>
        <fullName evidence="4">Pantoate--beta-alanine ligase</fullName>
        <ecNumber evidence="3">6.3.2.1</ecNumber>
    </recommendedName>
    <alternativeName>
        <fullName evidence="10">Pantoate-activating enzyme</fullName>
    </alternativeName>
    <alternativeName>
        <fullName evidence="9">Pantothenate synthetase</fullName>
    </alternativeName>
</protein>
<dbReference type="GO" id="GO:0015940">
    <property type="term" value="P:pantothenate biosynthetic process"/>
    <property type="evidence" value="ECO:0007669"/>
    <property type="project" value="UniProtKB-UniPathway"/>
</dbReference>
<evidence type="ECO:0000313" key="12">
    <source>
        <dbReference type="EMBL" id="CUA74715.1"/>
    </source>
</evidence>
<dbReference type="SUPFAM" id="SSF52374">
    <property type="entry name" value="Nucleotidylyl transferase"/>
    <property type="match status" value="1"/>
</dbReference>
<evidence type="ECO:0000256" key="4">
    <source>
        <dbReference type="ARBA" id="ARBA00015647"/>
    </source>
</evidence>
<dbReference type="InterPro" id="IPR003721">
    <property type="entry name" value="Pantoate_ligase"/>
</dbReference>
<comment type="catalytic activity">
    <reaction evidence="11">
        <text>(R)-pantoate + beta-alanine + ATP = (R)-pantothenate + AMP + diphosphate + H(+)</text>
        <dbReference type="Rhea" id="RHEA:10912"/>
        <dbReference type="ChEBI" id="CHEBI:15378"/>
        <dbReference type="ChEBI" id="CHEBI:15980"/>
        <dbReference type="ChEBI" id="CHEBI:29032"/>
        <dbReference type="ChEBI" id="CHEBI:30616"/>
        <dbReference type="ChEBI" id="CHEBI:33019"/>
        <dbReference type="ChEBI" id="CHEBI:57966"/>
        <dbReference type="ChEBI" id="CHEBI:456215"/>
        <dbReference type="EC" id="6.3.2.1"/>
    </reaction>
</comment>
<keyword evidence="5 12" id="KW-0436">Ligase</keyword>
<reference evidence="12 13" key="1">
    <citation type="submission" date="2015-07" db="EMBL/GenBank/DDBJ databases">
        <authorList>
            <person name="Noorani M."/>
        </authorList>
    </citation>
    <scope>NUCLEOTIDE SEQUENCE [LARGE SCALE GENOMIC DNA]</scope>
    <source>
        <strain evidence="12">BBA 69670</strain>
    </source>
</reference>
<evidence type="ECO:0000256" key="5">
    <source>
        <dbReference type="ARBA" id="ARBA00022598"/>
    </source>
</evidence>
<keyword evidence="13" id="KW-1185">Reference proteome</keyword>
<name>A0A0K6G8A6_9AGAM</name>
<dbReference type="GO" id="GO:0005524">
    <property type="term" value="F:ATP binding"/>
    <property type="evidence" value="ECO:0007669"/>
    <property type="project" value="UniProtKB-KW"/>
</dbReference>
<evidence type="ECO:0000256" key="1">
    <source>
        <dbReference type="ARBA" id="ARBA00004990"/>
    </source>
</evidence>
<dbReference type="InterPro" id="IPR042176">
    <property type="entry name" value="Pantoate_ligase_C"/>
</dbReference>
<dbReference type="Gene3D" id="3.30.1300.10">
    <property type="entry name" value="Pantoate-beta-alanine ligase, C-terminal domain"/>
    <property type="match status" value="1"/>
</dbReference>
<dbReference type="InterPro" id="IPR014729">
    <property type="entry name" value="Rossmann-like_a/b/a_fold"/>
</dbReference>
<evidence type="ECO:0000256" key="3">
    <source>
        <dbReference type="ARBA" id="ARBA00012219"/>
    </source>
</evidence>
<dbReference type="Pfam" id="PF02569">
    <property type="entry name" value="Pantoate_ligase"/>
    <property type="match status" value="1"/>
</dbReference>
<evidence type="ECO:0000256" key="11">
    <source>
        <dbReference type="ARBA" id="ARBA00048258"/>
    </source>
</evidence>
<evidence type="ECO:0000256" key="6">
    <source>
        <dbReference type="ARBA" id="ARBA00022655"/>
    </source>
</evidence>
<evidence type="ECO:0000256" key="9">
    <source>
        <dbReference type="ARBA" id="ARBA00029902"/>
    </source>
</evidence>
<comment type="similarity">
    <text evidence="2">Belongs to the pantothenate synthetase family.</text>
</comment>
<evidence type="ECO:0000256" key="2">
    <source>
        <dbReference type="ARBA" id="ARBA00009256"/>
    </source>
</evidence>
<dbReference type="NCBIfam" id="TIGR00018">
    <property type="entry name" value="panC"/>
    <property type="match status" value="1"/>
</dbReference>
<proteinExistence type="inferred from homology"/>
<keyword evidence="6" id="KW-0566">Pantothenate biosynthesis</keyword>
<gene>
    <name evidence="12" type="primary">PAN4</name>
    <name evidence="12" type="ORF">RSOLAG22IIIB_11425</name>
</gene>
<dbReference type="EC" id="6.3.2.1" evidence="3"/>
<dbReference type="PANTHER" id="PTHR21299:SF1">
    <property type="entry name" value="PANTOATE--BETA-ALANINE LIGASE"/>
    <property type="match status" value="1"/>
</dbReference>
<evidence type="ECO:0000313" key="13">
    <source>
        <dbReference type="Proteomes" id="UP000044841"/>
    </source>
</evidence>
<dbReference type="EMBL" id="CYGV01001482">
    <property type="protein sequence ID" value="CUA74715.1"/>
    <property type="molecule type" value="Genomic_DNA"/>
</dbReference>
<evidence type="ECO:0000256" key="7">
    <source>
        <dbReference type="ARBA" id="ARBA00022741"/>
    </source>
</evidence>
<evidence type="ECO:0000256" key="10">
    <source>
        <dbReference type="ARBA" id="ARBA00032806"/>
    </source>
</evidence>
<dbReference type="GO" id="GO:0004592">
    <property type="term" value="F:pantoate-beta-alanine ligase activity"/>
    <property type="evidence" value="ECO:0007669"/>
    <property type="project" value="UniProtKB-EC"/>
</dbReference>
<sequence>MLVTEAAGPNGVTTEYASALPKSDIPIITTIANFRTWRDNAFKQGKTVGFVPTMGALHDGHMSLVHESLRETDLTVVSIYINPAQVAPHENIAAYPRTLDHDVHLLSTARKPVTLFLPSTNEMYPAGLSHSEPISTYVVPPPVLTSQMEGQSRPIFFRGVATVVSKLLNITLPTRVYFGAKDIQQALLMKHMIRELCPPTRVRIVRTVREDQVGLALSSRNAWLCGVEREVAGALKCALEEVEKAWWGGMACSDALWVGKRYVDEVRRVNEGKVEIRLDYIGMNDPRTFEPLDEDVKRSASPGLGVILSGALWVGKTRLIDNVLLGEVDWIFE</sequence>
<keyword evidence="7" id="KW-0547">Nucleotide-binding</keyword>
<dbReference type="Gene3D" id="3.40.50.620">
    <property type="entry name" value="HUPs"/>
    <property type="match status" value="1"/>
</dbReference>
<organism evidence="12 13">
    <name type="scientific">Rhizoctonia solani</name>
    <dbReference type="NCBI Taxonomy" id="456999"/>
    <lineage>
        <taxon>Eukaryota</taxon>
        <taxon>Fungi</taxon>
        <taxon>Dikarya</taxon>
        <taxon>Basidiomycota</taxon>
        <taxon>Agaricomycotina</taxon>
        <taxon>Agaricomycetes</taxon>
        <taxon>Cantharellales</taxon>
        <taxon>Ceratobasidiaceae</taxon>
        <taxon>Rhizoctonia</taxon>
    </lineage>
</organism>
<dbReference type="PANTHER" id="PTHR21299">
    <property type="entry name" value="CYTIDYLATE KINASE/PANTOATE-BETA-ALANINE LIGASE"/>
    <property type="match status" value="1"/>
</dbReference>